<keyword evidence="2" id="KW-1185">Reference proteome</keyword>
<reference evidence="1 2" key="1">
    <citation type="submission" date="2023-11" db="EMBL/GenBank/DDBJ databases">
        <authorList>
            <person name="Ouyang M.-Y."/>
        </authorList>
    </citation>
    <scope>NUCLEOTIDE SEQUENCE [LARGE SCALE GENOMIC DNA]</scope>
    <source>
        <strain evidence="1 2">OY6</strain>
    </source>
</reference>
<dbReference type="RefSeq" id="WP_319960255.1">
    <property type="nucleotide sequence ID" value="NZ_JAXARY010000001.1"/>
</dbReference>
<evidence type="ECO:0000313" key="2">
    <source>
        <dbReference type="Proteomes" id="UP001284537"/>
    </source>
</evidence>
<name>A0ABU4U9L2_9GAMM</name>
<comment type="caution">
    <text evidence="1">The sequence shown here is derived from an EMBL/GenBank/DDBJ whole genome shotgun (WGS) entry which is preliminary data.</text>
</comment>
<dbReference type="EMBL" id="JAXARY010000001">
    <property type="protein sequence ID" value="MDX8125846.1"/>
    <property type="molecule type" value="Genomic_DNA"/>
</dbReference>
<organism evidence="1 2">
    <name type="scientific">Methylomonas defluvii</name>
    <dbReference type="NCBI Taxonomy" id="3045149"/>
    <lineage>
        <taxon>Bacteria</taxon>
        <taxon>Pseudomonadati</taxon>
        <taxon>Pseudomonadota</taxon>
        <taxon>Gammaproteobacteria</taxon>
        <taxon>Methylococcales</taxon>
        <taxon>Methylococcaceae</taxon>
        <taxon>Methylomonas</taxon>
    </lineage>
</organism>
<dbReference type="Proteomes" id="UP001284537">
    <property type="component" value="Unassembled WGS sequence"/>
</dbReference>
<protein>
    <submittedName>
        <fullName evidence="1">Uncharacterized protein</fullName>
    </submittedName>
</protein>
<evidence type="ECO:0000313" key="1">
    <source>
        <dbReference type="EMBL" id="MDX8125846.1"/>
    </source>
</evidence>
<proteinExistence type="predicted"/>
<sequence>MPVLITSEATLYTMHESLQSIDARLPAELRLYPRDEKGMAETERLLALLADKLGFATGASPLRQAAASMPTPCKHSLHR</sequence>
<gene>
    <name evidence="1" type="ORF">QLH52_00985</name>
</gene>
<accession>A0ABU4U9L2</accession>